<evidence type="ECO:0008006" key="5">
    <source>
        <dbReference type="Google" id="ProtNLM"/>
    </source>
</evidence>
<feature type="region of interest" description="Disordered" evidence="1">
    <location>
        <begin position="225"/>
        <end position="247"/>
    </location>
</feature>
<dbReference type="InterPro" id="IPR013324">
    <property type="entry name" value="RNA_pol_sigma_r3/r4-like"/>
</dbReference>
<reference evidence="3 4" key="1">
    <citation type="submission" date="2015-03" db="EMBL/GenBank/DDBJ databases">
        <title>Luteipulveratus halotolerans sp. nov., a novel actinobacterium (Dermacoccaceae) from Sarawak, Malaysia.</title>
        <authorList>
            <person name="Juboi H."/>
            <person name="Basik A."/>
            <person name="Shamsul S.S."/>
            <person name="Arnold P."/>
            <person name="Schmitt E.K."/>
            <person name="Sanglier J.-J."/>
            <person name="Yeo T."/>
        </authorList>
    </citation>
    <scope>NUCLEOTIDE SEQUENCE [LARGE SCALE GENOMIC DNA]</scope>
    <source>
        <strain evidence="3 4">MN07-A0370</strain>
    </source>
</reference>
<accession>A0A0K1JLJ3</accession>
<evidence type="ECO:0000256" key="1">
    <source>
        <dbReference type="SAM" id="MobiDB-lite"/>
    </source>
</evidence>
<dbReference type="InterPro" id="IPR036388">
    <property type="entry name" value="WH-like_DNA-bd_sf"/>
</dbReference>
<organism evidence="3 4">
    <name type="scientific">Luteipulveratus mongoliensis</name>
    <dbReference type="NCBI Taxonomy" id="571913"/>
    <lineage>
        <taxon>Bacteria</taxon>
        <taxon>Bacillati</taxon>
        <taxon>Actinomycetota</taxon>
        <taxon>Actinomycetes</taxon>
        <taxon>Micrococcales</taxon>
        <taxon>Dermacoccaceae</taxon>
        <taxon>Luteipulveratus</taxon>
    </lineage>
</organism>
<gene>
    <name evidence="3" type="ORF">VV02_19000</name>
</gene>
<evidence type="ECO:0000313" key="3">
    <source>
        <dbReference type="EMBL" id="AKU17445.1"/>
    </source>
</evidence>
<dbReference type="Gene3D" id="1.10.10.10">
    <property type="entry name" value="Winged helix-like DNA-binding domain superfamily/Winged helix DNA-binding domain"/>
    <property type="match status" value="1"/>
</dbReference>
<feature type="transmembrane region" description="Helical" evidence="2">
    <location>
        <begin position="203"/>
        <end position="223"/>
    </location>
</feature>
<keyword evidence="2" id="KW-0812">Transmembrane</keyword>
<protein>
    <recommendedName>
        <fullName evidence="5">RNA polymerase sigma factor 70 region 4 type 2 domain-containing protein</fullName>
    </recommendedName>
</protein>
<keyword evidence="4" id="KW-1185">Reference proteome</keyword>
<keyword evidence="2" id="KW-1133">Transmembrane helix</keyword>
<dbReference type="EMBL" id="CP011112">
    <property type="protein sequence ID" value="AKU17445.1"/>
    <property type="molecule type" value="Genomic_DNA"/>
</dbReference>
<name>A0A0K1JLJ3_9MICO</name>
<keyword evidence="2" id="KW-0472">Membrane</keyword>
<feature type="region of interest" description="Disordered" evidence="1">
    <location>
        <begin position="512"/>
        <end position="538"/>
    </location>
</feature>
<dbReference type="SUPFAM" id="SSF88659">
    <property type="entry name" value="Sigma3 and sigma4 domains of RNA polymerase sigma factors"/>
    <property type="match status" value="1"/>
</dbReference>
<evidence type="ECO:0000256" key="2">
    <source>
        <dbReference type="SAM" id="Phobius"/>
    </source>
</evidence>
<dbReference type="Proteomes" id="UP000066480">
    <property type="component" value="Chromosome"/>
</dbReference>
<dbReference type="RefSeq" id="WP_052594031.1">
    <property type="nucleotide sequence ID" value="NZ_CP011112.1"/>
</dbReference>
<sequence length="643" mass="68604">MSTAEDEGFRELVEARWHRWLDVAYLVIGDERTAHEAVLDTFIHTRRSWTDLNGSPATAALRRLVRRCRTEAEGRAPAFPEDAPEDFALDELARTRADLVAAFSTLPIEQRLVLALQAVEDLTDHEIGDVLERTSNEVAGEGQSGLRSLQPVCPPSWSIAQIESELRPALRAHADLAVDGEHPWETTQLALSQADHRRRRTTVVALAALVAALIAAGGIALALRDDPKPHGQPSPTRSTSVAPPALDARSDDIKNWPLRGSLSAHPELLDPLRDSPQLDGMFGGDQPVYIDRFIFAGDIGQSRFVIGYSADVSEAQQTGLLVWSGKRGAPLNTLKPAVADGFGVVALIRRPADGAGDLLVLAPVGAKPVKVSPGPTYHLDGTATRTETRLPFTDGTASMTLPATGPDVVMVTTDGGQAALATMVGDLEGLQAPPKTESVVQSLLRTFASNHRIPVAQVTLLDQQTFRYKAPASPSFPGSASQNGPSVTGPDVDWTATMVVMRKPDGTVFRSSAVSQSGADGQGAPGPEALTDTPTDARYWRGRPMPLVEITDSDKQTIVLLAPGASSVTFSGPGAKQIGLKRIAPGVFRGPLATTAWYVDPLKVRVETKDAGGKALGSWPLITASEQDPFAQNGPDTMTTRTY</sequence>
<dbReference type="KEGG" id="lmoi:VV02_19000"/>
<dbReference type="OrthoDB" id="3678480at2"/>
<evidence type="ECO:0000313" key="4">
    <source>
        <dbReference type="Proteomes" id="UP000066480"/>
    </source>
</evidence>
<dbReference type="STRING" id="571913.VV02_19000"/>
<proteinExistence type="predicted"/>
<dbReference type="AlphaFoldDB" id="A0A0K1JLJ3"/>